<sequence length="151" mass="17289">MNEEPNRDNSQRPEINQSIVFTYCDDLELASKFFRETMELEFVVDQGACHIYRLTGLSYLGVCCLPDRPGSVSRSQAGVMITIVSSDVDGWHDFLTSKGVNYIKKPSHSERFSVYSSLFESPHGYRIEIQSFDDKNWHKKTSHSKVADLPF</sequence>
<dbReference type="AlphaFoldDB" id="A0A0H2MGW9"/>
<evidence type="ECO:0000259" key="1">
    <source>
        <dbReference type="Pfam" id="PF00903"/>
    </source>
</evidence>
<organism evidence="2 3">
    <name type="scientific">Kiloniella spongiae</name>
    <dbReference type="NCBI Taxonomy" id="1489064"/>
    <lineage>
        <taxon>Bacteria</taxon>
        <taxon>Pseudomonadati</taxon>
        <taxon>Pseudomonadota</taxon>
        <taxon>Alphaproteobacteria</taxon>
        <taxon>Rhodospirillales</taxon>
        <taxon>Kiloniellaceae</taxon>
        <taxon>Kiloniella</taxon>
    </lineage>
</organism>
<dbReference type="CDD" id="cd06587">
    <property type="entry name" value="VOC"/>
    <property type="match status" value="1"/>
</dbReference>
<proteinExistence type="predicted"/>
<evidence type="ECO:0000313" key="2">
    <source>
        <dbReference type="EMBL" id="KLN61844.1"/>
    </source>
</evidence>
<evidence type="ECO:0000313" key="3">
    <source>
        <dbReference type="Proteomes" id="UP000035444"/>
    </source>
</evidence>
<gene>
    <name evidence="2" type="ORF">WH96_06030</name>
</gene>
<keyword evidence="3" id="KW-1185">Reference proteome</keyword>
<dbReference type="RefSeq" id="WP_047763181.1">
    <property type="nucleotide sequence ID" value="NZ_LAQL01000003.1"/>
</dbReference>
<dbReference type="Pfam" id="PF00903">
    <property type="entry name" value="Glyoxalase"/>
    <property type="match status" value="1"/>
</dbReference>
<dbReference type="InterPro" id="IPR029068">
    <property type="entry name" value="Glyas_Bleomycin-R_OHBP_Dase"/>
</dbReference>
<dbReference type="InterPro" id="IPR004360">
    <property type="entry name" value="Glyas_Fos-R_dOase_dom"/>
</dbReference>
<dbReference type="SUPFAM" id="SSF54593">
    <property type="entry name" value="Glyoxalase/Bleomycin resistance protein/Dihydroxybiphenyl dioxygenase"/>
    <property type="match status" value="1"/>
</dbReference>
<name>A0A0H2MGW9_9PROT</name>
<feature type="domain" description="Glyoxalase/fosfomycin resistance/dioxygenase" evidence="1">
    <location>
        <begin position="23"/>
        <end position="129"/>
    </location>
</feature>
<reference evidence="2 3" key="1">
    <citation type="submission" date="2015-03" db="EMBL/GenBank/DDBJ databases">
        <title>Genome Sequence of Kiloniella spongiae MEBiC09566, isolated from a marine sponge.</title>
        <authorList>
            <person name="Shao Z."/>
            <person name="Wang L."/>
            <person name="Li X."/>
        </authorList>
    </citation>
    <scope>NUCLEOTIDE SEQUENCE [LARGE SCALE GENOMIC DNA]</scope>
    <source>
        <strain evidence="2 3">MEBiC09566</strain>
    </source>
</reference>
<dbReference type="STRING" id="1489064.WH96_06030"/>
<dbReference type="Gene3D" id="3.10.180.10">
    <property type="entry name" value="2,3-Dihydroxybiphenyl 1,2-Dioxygenase, domain 1"/>
    <property type="match status" value="1"/>
</dbReference>
<dbReference type="EMBL" id="LAQL01000003">
    <property type="protein sequence ID" value="KLN61844.1"/>
    <property type="molecule type" value="Genomic_DNA"/>
</dbReference>
<comment type="caution">
    <text evidence="2">The sequence shown here is derived from an EMBL/GenBank/DDBJ whole genome shotgun (WGS) entry which is preliminary data.</text>
</comment>
<protein>
    <submittedName>
        <fullName evidence="2">Glyoxalase</fullName>
    </submittedName>
</protein>
<dbReference type="Proteomes" id="UP000035444">
    <property type="component" value="Unassembled WGS sequence"/>
</dbReference>
<accession>A0A0H2MGW9</accession>